<name>A0ABS0SFJ7_9HYPH</name>
<evidence type="ECO:0000259" key="2">
    <source>
        <dbReference type="Pfam" id="PF03413"/>
    </source>
</evidence>
<evidence type="ECO:0000256" key="1">
    <source>
        <dbReference type="SAM" id="SignalP"/>
    </source>
</evidence>
<evidence type="ECO:0000313" key="4">
    <source>
        <dbReference type="Proteomes" id="UP000601789"/>
    </source>
</evidence>
<dbReference type="Pfam" id="PF03413">
    <property type="entry name" value="PepSY"/>
    <property type="match status" value="1"/>
</dbReference>
<feature type="signal peptide" evidence="1">
    <location>
        <begin position="1"/>
        <end position="20"/>
    </location>
</feature>
<dbReference type="Proteomes" id="UP000601789">
    <property type="component" value="Unassembled WGS sequence"/>
</dbReference>
<reference evidence="3 4" key="1">
    <citation type="submission" date="2020-10" db="EMBL/GenBank/DDBJ databases">
        <title>Aquamicrobium zhengzhouensis sp. nov., a exopolysaccharide producing bacterium isolated from farmland soil.</title>
        <authorList>
            <person name="Wang X."/>
        </authorList>
    </citation>
    <scope>NUCLEOTIDE SEQUENCE [LARGE SCALE GENOMIC DNA]</scope>
    <source>
        <strain evidence="4">cd-1</strain>
    </source>
</reference>
<accession>A0ABS0SFJ7</accession>
<dbReference type="EMBL" id="JADGMQ010000007">
    <property type="protein sequence ID" value="MBI1621203.1"/>
    <property type="molecule type" value="Genomic_DNA"/>
</dbReference>
<evidence type="ECO:0000313" key="3">
    <source>
        <dbReference type="EMBL" id="MBI1621203.1"/>
    </source>
</evidence>
<feature type="domain" description="PepSY" evidence="2">
    <location>
        <begin position="37"/>
        <end position="95"/>
    </location>
</feature>
<proteinExistence type="predicted"/>
<comment type="caution">
    <text evidence="3">The sequence shown here is derived from an EMBL/GenBank/DDBJ whole genome shotgun (WGS) entry which is preliminary data.</text>
</comment>
<dbReference type="InterPro" id="IPR025711">
    <property type="entry name" value="PepSY"/>
</dbReference>
<keyword evidence="4" id="KW-1185">Reference proteome</keyword>
<feature type="chain" id="PRO_5046504670" evidence="1">
    <location>
        <begin position="21"/>
        <end position="98"/>
    </location>
</feature>
<gene>
    <name evidence="3" type="ORF">IOD40_11075</name>
</gene>
<protein>
    <submittedName>
        <fullName evidence="3">PepSY domain-containing protein</fullName>
    </submittedName>
</protein>
<dbReference type="Gene3D" id="3.10.450.40">
    <property type="match status" value="1"/>
</dbReference>
<organism evidence="3 4">
    <name type="scientific">Aquamicrobium zhengzhouense</name>
    <dbReference type="NCBI Taxonomy" id="2781738"/>
    <lineage>
        <taxon>Bacteria</taxon>
        <taxon>Pseudomonadati</taxon>
        <taxon>Pseudomonadota</taxon>
        <taxon>Alphaproteobacteria</taxon>
        <taxon>Hyphomicrobiales</taxon>
        <taxon>Phyllobacteriaceae</taxon>
        <taxon>Aquamicrobium</taxon>
    </lineage>
</organism>
<keyword evidence="1" id="KW-0732">Signal</keyword>
<dbReference type="RefSeq" id="WP_198476605.1">
    <property type="nucleotide sequence ID" value="NZ_JADGMQ010000007.1"/>
</dbReference>
<sequence>MIRSSLIAFALLAALAPAMADDDHDRARRALERGQILPLSRIIEIARKDTPGKIIDVELDDDDDRFVYEIELLDSRGRVIEMKLDAANGRVLEREIDD</sequence>